<dbReference type="AlphaFoldDB" id="X1AIG9"/>
<accession>X1AIG9</accession>
<dbReference type="Gene3D" id="3.40.50.300">
    <property type="entry name" value="P-loop containing nucleotide triphosphate hydrolases"/>
    <property type="match status" value="1"/>
</dbReference>
<gene>
    <name evidence="1" type="ORF">S01H4_07188</name>
</gene>
<protein>
    <recommendedName>
        <fullName evidence="2">Dephospho-CoA kinase</fullName>
    </recommendedName>
</protein>
<dbReference type="EMBL" id="BART01002324">
    <property type="protein sequence ID" value="GAG59806.1"/>
    <property type="molecule type" value="Genomic_DNA"/>
</dbReference>
<dbReference type="InterPro" id="IPR027417">
    <property type="entry name" value="P-loop_NTPase"/>
</dbReference>
<dbReference type="Pfam" id="PF13238">
    <property type="entry name" value="AAA_18"/>
    <property type="match status" value="1"/>
</dbReference>
<sequence>MTQPIMKNKIVIGFVGLAGAGKSSALEGIKYIGTIITMGDVIRKEAELRNLPLTSENLGMIAKDLRKEYGNDVIAKKCVELIKEHPSDTIFIDGLRSMNEVNIFREFWKFPIISIIIDEEIRIKRLLERGREDDSIKIDDIKERDEREIRFGLKEVIENSDYKINNNSTITDLQEKTRKIIFSIIKESSNLF</sequence>
<comment type="caution">
    <text evidence="1">The sequence shown here is derived from an EMBL/GenBank/DDBJ whole genome shotgun (WGS) entry which is preliminary data.</text>
</comment>
<evidence type="ECO:0008006" key="2">
    <source>
        <dbReference type="Google" id="ProtNLM"/>
    </source>
</evidence>
<reference evidence="1" key="1">
    <citation type="journal article" date="2014" name="Front. Microbiol.">
        <title>High frequency of phylogenetically diverse reductive dehalogenase-homologous genes in deep subseafloor sedimentary metagenomes.</title>
        <authorList>
            <person name="Kawai M."/>
            <person name="Futagami T."/>
            <person name="Toyoda A."/>
            <person name="Takaki Y."/>
            <person name="Nishi S."/>
            <person name="Hori S."/>
            <person name="Arai W."/>
            <person name="Tsubouchi T."/>
            <person name="Morono Y."/>
            <person name="Uchiyama I."/>
            <person name="Ito T."/>
            <person name="Fujiyama A."/>
            <person name="Inagaki F."/>
            <person name="Takami H."/>
        </authorList>
    </citation>
    <scope>NUCLEOTIDE SEQUENCE</scope>
    <source>
        <strain evidence="1">Expedition CK06-06</strain>
    </source>
</reference>
<name>X1AIG9_9ZZZZ</name>
<dbReference type="PANTHER" id="PTHR41930:SF1">
    <property type="entry name" value="DEPHOSPHO-COA KINASE"/>
    <property type="match status" value="1"/>
</dbReference>
<proteinExistence type="predicted"/>
<evidence type="ECO:0000313" key="1">
    <source>
        <dbReference type="EMBL" id="GAG59806.1"/>
    </source>
</evidence>
<dbReference type="PANTHER" id="PTHR41930">
    <property type="entry name" value="UPF0200 PROTEIN MJ1399"/>
    <property type="match status" value="1"/>
</dbReference>
<organism evidence="1">
    <name type="scientific">marine sediment metagenome</name>
    <dbReference type="NCBI Taxonomy" id="412755"/>
    <lineage>
        <taxon>unclassified sequences</taxon>
        <taxon>metagenomes</taxon>
        <taxon>ecological metagenomes</taxon>
    </lineage>
</organism>
<dbReference type="SUPFAM" id="SSF52540">
    <property type="entry name" value="P-loop containing nucleoside triphosphate hydrolases"/>
    <property type="match status" value="1"/>
</dbReference>